<gene>
    <name evidence="5" type="primary">N66_3342</name>
</gene>
<dbReference type="PANTHER" id="PTHR33619:SF3">
    <property type="entry name" value="POLYSACCHARIDE EXPORT PROTEIN GFCE-RELATED"/>
    <property type="match status" value="1"/>
</dbReference>
<keyword evidence="1" id="KW-0732">Signal</keyword>
<feature type="domain" description="Soluble ligand binding" evidence="4">
    <location>
        <begin position="315"/>
        <end position="366"/>
    </location>
</feature>
<sequence length="559" mass="61016">MLLDYLTMNHRCRQTFVSLFLTSLYSSSWIVCFTALLWGFSSQQRVLAQTVNLPEKCVIPQGVVNQPYPGAKLRPPSFPQPTWPQIIQLFERAGNPVLDRSAQLPPPIDNIYFRRLSENRGVNYRLGPGDQLYIDVFINGQRSNDLSVPTTAVTPDGAILLPLIGAIRVQDLTLEQVQVIINSRLNPFVQNPQTNMALLTQRPVRVTVTGEVARPGFYPLASPELPIALTTAQGTTTAADLRMIKIRRTLANGQVVETDVDLLTPLLLGVRPVDLLLEDGDVIVVPSQEVRAYQGPTRNILETYSLAAAPNAVSVTIVGDVTRPGFYQLPPGSGQVTTAIQAAGGARITSDLRSVLICRITTDGRLIEDIIDLYTPIQEATALPNVSLQNGDAIIIPKLQPDEKSGYDQRLVATSNLASPQITVRILSYPVSTVGTVALQNGSSFIDVLNSVPLNLADLQEIALIRYDPETGKPTKQLLNGKNVLAGDATDNVLLQDNDVIVVNRNLITRVSFVLNTFTQPFRDILGFLLFFQQLQSGVENLFSPSGSSSGSSNSNKKK</sequence>
<dbReference type="Gene3D" id="3.10.560.10">
    <property type="entry name" value="Outer membrane lipoprotein wza domain like"/>
    <property type="match status" value="2"/>
</dbReference>
<evidence type="ECO:0000313" key="5">
    <source>
        <dbReference type="EMBL" id="AQY60647.1"/>
    </source>
</evidence>
<protein>
    <recommendedName>
        <fullName evidence="6">Polysaccharide export protein</fullName>
    </recommendedName>
</protein>
<feature type="domain" description="Polysaccharide export protein N-terminal" evidence="3">
    <location>
        <begin position="122"/>
        <end position="196"/>
    </location>
</feature>
<organism evidence="5">
    <name type="scientific">Planktothrix agardhii No66</name>
    <dbReference type="NCBI Taxonomy" id="498565"/>
    <lineage>
        <taxon>Bacteria</taxon>
        <taxon>Bacillati</taxon>
        <taxon>Cyanobacteriota</taxon>
        <taxon>Cyanophyceae</taxon>
        <taxon>Oscillatoriophycideae</taxon>
        <taxon>Oscillatoriales</taxon>
        <taxon>Microcoleaceae</taxon>
        <taxon>Planktothrix</taxon>
    </lineage>
</organism>
<keyword evidence="2" id="KW-0472">Membrane</keyword>
<keyword evidence="2" id="KW-0812">Transmembrane</keyword>
<dbReference type="AlphaFoldDB" id="A0A1U9WWL9"/>
<dbReference type="Pfam" id="PF10531">
    <property type="entry name" value="SLBB"/>
    <property type="match status" value="2"/>
</dbReference>
<proteinExistence type="predicted"/>
<keyword evidence="2" id="KW-1133">Transmembrane helix</keyword>
<evidence type="ECO:0000256" key="1">
    <source>
        <dbReference type="ARBA" id="ARBA00022729"/>
    </source>
</evidence>
<dbReference type="InterPro" id="IPR019554">
    <property type="entry name" value="Soluble_ligand-bd"/>
</dbReference>
<dbReference type="EMBL" id="KU665238">
    <property type="protein sequence ID" value="AQY60647.1"/>
    <property type="molecule type" value="Genomic_DNA"/>
</dbReference>
<dbReference type="GO" id="GO:0015159">
    <property type="term" value="F:polysaccharide transmembrane transporter activity"/>
    <property type="evidence" value="ECO:0007669"/>
    <property type="project" value="InterPro"/>
</dbReference>
<dbReference type="PANTHER" id="PTHR33619">
    <property type="entry name" value="POLYSACCHARIDE EXPORT PROTEIN GFCE-RELATED"/>
    <property type="match status" value="1"/>
</dbReference>
<dbReference type="Pfam" id="PF02563">
    <property type="entry name" value="Poly_export"/>
    <property type="match status" value="1"/>
</dbReference>
<evidence type="ECO:0000259" key="3">
    <source>
        <dbReference type="Pfam" id="PF02563"/>
    </source>
</evidence>
<feature type="domain" description="Soluble ligand binding" evidence="4">
    <location>
        <begin position="205"/>
        <end position="255"/>
    </location>
</feature>
<evidence type="ECO:0008006" key="6">
    <source>
        <dbReference type="Google" id="ProtNLM"/>
    </source>
</evidence>
<name>A0A1U9WWL9_PLAAG</name>
<evidence type="ECO:0000259" key="4">
    <source>
        <dbReference type="Pfam" id="PF10531"/>
    </source>
</evidence>
<accession>A0A1U9WWL9</accession>
<feature type="transmembrane region" description="Helical" evidence="2">
    <location>
        <begin position="16"/>
        <end position="40"/>
    </location>
</feature>
<reference evidence="5" key="1">
    <citation type="journal article" date="2017" name="Front. Microbiol.">
        <title>Evolution of Anabaenopeptin Peptide Structural Variability in the Cyanobacterium Planktothrix.</title>
        <authorList>
            <person name="Entfellner E."/>
            <person name="Frei M."/>
            <person name="Christiansen G."/>
            <person name="Deng L."/>
            <person name="Blom J."/>
            <person name="Kurmayer R."/>
        </authorList>
    </citation>
    <scope>NUCLEOTIDE SEQUENCE</scope>
    <source>
        <strain evidence="5">No66</strain>
    </source>
</reference>
<dbReference type="InterPro" id="IPR049712">
    <property type="entry name" value="Poly_export"/>
</dbReference>
<dbReference type="InterPro" id="IPR003715">
    <property type="entry name" value="Poly_export_N"/>
</dbReference>
<evidence type="ECO:0000256" key="2">
    <source>
        <dbReference type="SAM" id="Phobius"/>
    </source>
</evidence>